<dbReference type="PROSITE" id="PS00934">
    <property type="entry name" value="GLYOXALASE_I_1"/>
    <property type="match status" value="1"/>
</dbReference>
<accession>A0ABR0CWF6</accession>
<dbReference type="NCBIfam" id="TIGR00068">
    <property type="entry name" value="glyox_I"/>
    <property type="match status" value="1"/>
</dbReference>
<comment type="caution">
    <text evidence="12">The sequence shown here is derived from an EMBL/GenBank/DDBJ whole genome shotgun (WGS) entry which is preliminary data.</text>
</comment>
<dbReference type="InterPro" id="IPR004361">
    <property type="entry name" value="Glyoxalase_1"/>
</dbReference>
<keyword evidence="13" id="KW-1185">Reference proteome</keyword>
<sequence>MVRIIPMASSIKPSLSSLRFSGSSSLSSPNSYRRLASFHLSSAVPQLQTFGLRTSKFFKGENVRISVSAAGNAAQGSTATTQENVLEWVKNDERRMLHVVYRVGDLDRTIKFYTECLGMKLLRKRDIPEERYTNAFLGYGPEDSHFVIELTYNYGVDKYDIGAGFGHFGIAVEDVAKTVDLVKAKGGIVTREPGPVKGGKTVIAFIEDPDGYKFELLERGPTPEPLCQVMLRVGDLDRSIEFYEKAYGMELLRKRDNPDYKYTIAMLGYGPEDKNAVMELTYNYGVTEYDKGNAYAQIAIGTNDVYRTAEAVKLCGGKVTREPGPLPGISTKITACLDPDGWKTVGQDLDEDPRLKVMKREWFEGKDCLDIGCNSGLITISIAKKFGCRSILGVDIDGARIEDAHWTLRKVMKTSTHKTTSKTTQGSADAKLSNSSENHKNHSLVEVTGEYDSPPEETKDLLKIVSFQKGNFVQGWRTPSNTHYHAILCLSVSKWIHLNWGDEGLITLFWRVWTLLQPGGVFILEPQPWSSYYNNRLVSEITSANYKKIEIPPEDFQDVLLDKIGFRRVDNLTSRLSGTKSGFDRPILAFWK</sequence>
<reference evidence="12 13" key="1">
    <citation type="journal article" date="2023" name="bioRxiv">
        <title>Genome report: Whole genome sequence and annotation of Penstemon davidsonii.</title>
        <authorList>
            <person name="Ostevik K.L."/>
            <person name="Alabady M."/>
            <person name="Zhang M."/>
            <person name="Rausher M.D."/>
        </authorList>
    </citation>
    <scope>NUCLEOTIDE SEQUENCE [LARGE SCALE GENOMIC DNA]</scope>
    <source>
        <strain evidence="12">DNT005</strain>
        <tissue evidence="12">Whole leaf</tissue>
    </source>
</reference>
<evidence type="ECO:0000256" key="2">
    <source>
        <dbReference type="ARBA" id="ARBA00010363"/>
    </source>
</evidence>
<evidence type="ECO:0000256" key="1">
    <source>
        <dbReference type="ARBA" id="ARBA00005008"/>
    </source>
</evidence>
<dbReference type="EMBL" id="JAYDYQ010002685">
    <property type="protein sequence ID" value="KAK4481235.1"/>
    <property type="molecule type" value="Genomic_DNA"/>
</dbReference>
<comment type="similarity">
    <text evidence="2">Belongs to the glyoxalase I family.</text>
</comment>
<evidence type="ECO:0000256" key="7">
    <source>
        <dbReference type="ARBA" id="ARBA00048273"/>
    </source>
</evidence>
<evidence type="ECO:0000256" key="6">
    <source>
        <dbReference type="ARBA" id="ARBA00030537"/>
    </source>
</evidence>
<keyword evidence="5" id="KW-0456">Lyase</keyword>
<evidence type="ECO:0000313" key="13">
    <source>
        <dbReference type="Proteomes" id="UP001291926"/>
    </source>
</evidence>
<evidence type="ECO:0000313" key="12">
    <source>
        <dbReference type="EMBL" id="KAK4481235.1"/>
    </source>
</evidence>
<dbReference type="PROSITE" id="PS51515">
    <property type="entry name" value="BIN3_SAM"/>
    <property type="match status" value="1"/>
</dbReference>
<keyword evidence="4" id="KW-0479">Metal-binding</keyword>
<comment type="pathway">
    <text evidence="1">Secondary metabolite metabolism; methylglyoxal degradation; (R)-lactate from methylglyoxal: step 1/2.</text>
</comment>
<dbReference type="PROSITE" id="PS51819">
    <property type="entry name" value="VOC"/>
    <property type="match status" value="2"/>
</dbReference>
<feature type="region of interest" description="Disordered" evidence="9">
    <location>
        <begin position="415"/>
        <end position="454"/>
    </location>
</feature>
<evidence type="ECO:0000256" key="3">
    <source>
        <dbReference type="ARBA" id="ARBA00012081"/>
    </source>
</evidence>
<dbReference type="InterPro" id="IPR029063">
    <property type="entry name" value="SAM-dependent_MTases_sf"/>
</dbReference>
<dbReference type="Proteomes" id="UP001291926">
    <property type="component" value="Unassembled WGS sequence"/>
</dbReference>
<dbReference type="SUPFAM" id="SSF54593">
    <property type="entry name" value="Glyoxalase/Bleomycin resistance protein/Dihydroxybiphenyl dioxygenase"/>
    <property type="match status" value="2"/>
</dbReference>
<evidence type="ECO:0000256" key="5">
    <source>
        <dbReference type="ARBA" id="ARBA00023239"/>
    </source>
</evidence>
<feature type="domain" description="VOC" evidence="11">
    <location>
        <begin position="225"/>
        <end position="349"/>
    </location>
</feature>
<dbReference type="EC" id="4.4.1.5" evidence="3"/>
<dbReference type="SUPFAM" id="SSF53335">
    <property type="entry name" value="S-adenosyl-L-methionine-dependent methyltransferases"/>
    <property type="match status" value="1"/>
</dbReference>
<dbReference type="PANTHER" id="PTHR46036:SF5">
    <property type="entry name" value="LACTOYLGLUTATHIONE LYASE"/>
    <property type="match status" value="1"/>
</dbReference>
<protein>
    <recommendedName>
        <fullName evidence="3">lactoylglutathione lyase</fullName>
        <ecNumber evidence="3">4.4.1.5</ecNumber>
    </recommendedName>
    <alternativeName>
        <fullName evidence="6">Glyoxalase I</fullName>
    </alternativeName>
</protein>
<dbReference type="InterPro" id="IPR037523">
    <property type="entry name" value="VOC_core"/>
</dbReference>
<feature type="domain" description="VOC" evidence="11">
    <location>
        <begin position="95"/>
        <end position="219"/>
    </location>
</feature>
<evidence type="ECO:0000256" key="9">
    <source>
        <dbReference type="SAM" id="MobiDB-lite"/>
    </source>
</evidence>
<organism evidence="12 13">
    <name type="scientific">Penstemon davidsonii</name>
    <dbReference type="NCBI Taxonomy" id="160366"/>
    <lineage>
        <taxon>Eukaryota</taxon>
        <taxon>Viridiplantae</taxon>
        <taxon>Streptophyta</taxon>
        <taxon>Embryophyta</taxon>
        <taxon>Tracheophyta</taxon>
        <taxon>Spermatophyta</taxon>
        <taxon>Magnoliopsida</taxon>
        <taxon>eudicotyledons</taxon>
        <taxon>Gunneridae</taxon>
        <taxon>Pentapetalae</taxon>
        <taxon>asterids</taxon>
        <taxon>lamiids</taxon>
        <taxon>Lamiales</taxon>
        <taxon>Plantaginaceae</taxon>
        <taxon>Cheloneae</taxon>
        <taxon>Penstemon</taxon>
    </lineage>
</organism>
<dbReference type="Pfam" id="PF06859">
    <property type="entry name" value="Bin3"/>
    <property type="match status" value="1"/>
</dbReference>
<proteinExistence type="inferred from homology"/>
<evidence type="ECO:0000256" key="8">
    <source>
        <dbReference type="PROSITE-ProRule" id="PRU00848"/>
    </source>
</evidence>
<gene>
    <name evidence="12" type="ORF">RD792_012118</name>
</gene>
<evidence type="ECO:0000259" key="10">
    <source>
        <dbReference type="PROSITE" id="PS51515"/>
    </source>
</evidence>
<dbReference type="Pfam" id="PF00903">
    <property type="entry name" value="Glyoxalase"/>
    <property type="match status" value="2"/>
</dbReference>
<evidence type="ECO:0000256" key="4">
    <source>
        <dbReference type="ARBA" id="ARBA00022723"/>
    </source>
</evidence>
<dbReference type="Gene3D" id="3.10.180.10">
    <property type="entry name" value="2,3-Dihydroxybiphenyl 1,2-Dioxygenase, domain 1"/>
    <property type="match status" value="2"/>
</dbReference>
<dbReference type="InterPro" id="IPR024160">
    <property type="entry name" value="BIN3_SAM-bd_dom"/>
</dbReference>
<feature type="domain" description="Bin3-type SAM" evidence="10">
    <location>
        <begin position="352"/>
        <end position="592"/>
    </location>
</feature>
<dbReference type="InterPro" id="IPR010675">
    <property type="entry name" value="Bin3_C"/>
</dbReference>
<comment type="catalytic activity">
    <reaction evidence="7">
        <text>(R)-S-lactoylglutathione = methylglyoxal + glutathione</text>
        <dbReference type="Rhea" id="RHEA:19069"/>
        <dbReference type="ChEBI" id="CHEBI:17158"/>
        <dbReference type="ChEBI" id="CHEBI:57474"/>
        <dbReference type="ChEBI" id="CHEBI:57925"/>
        <dbReference type="EC" id="4.4.1.5"/>
    </reaction>
</comment>
<dbReference type="InterPro" id="IPR004360">
    <property type="entry name" value="Glyas_Fos-R_dOase_dom"/>
</dbReference>
<dbReference type="Gene3D" id="3.40.50.150">
    <property type="entry name" value="Vaccinia Virus protein VP39"/>
    <property type="match status" value="1"/>
</dbReference>
<dbReference type="PANTHER" id="PTHR46036">
    <property type="entry name" value="LACTOYLGLUTATHIONE LYASE"/>
    <property type="match status" value="1"/>
</dbReference>
<dbReference type="InterPro" id="IPR018146">
    <property type="entry name" value="Glyoxalase_1_CS"/>
</dbReference>
<name>A0ABR0CWF6_9LAMI</name>
<dbReference type="CDD" id="cd16358">
    <property type="entry name" value="GlxI_Ni"/>
    <property type="match status" value="2"/>
</dbReference>
<evidence type="ECO:0000259" key="11">
    <source>
        <dbReference type="PROSITE" id="PS51819"/>
    </source>
</evidence>
<dbReference type="InterPro" id="IPR029068">
    <property type="entry name" value="Glyas_Bleomycin-R_OHBP_Dase"/>
</dbReference>
<keyword evidence="8" id="KW-0949">S-adenosyl-L-methionine</keyword>